<evidence type="ECO:0000313" key="2">
    <source>
        <dbReference type="Proteomes" id="UP001281147"/>
    </source>
</evidence>
<organism evidence="1 2">
    <name type="scientific">Vermiconidia calcicola</name>
    <dbReference type="NCBI Taxonomy" id="1690605"/>
    <lineage>
        <taxon>Eukaryota</taxon>
        <taxon>Fungi</taxon>
        <taxon>Dikarya</taxon>
        <taxon>Ascomycota</taxon>
        <taxon>Pezizomycotina</taxon>
        <taxon>Dothideomycetes</taxon>
        <taxon>Dothideomycetidae</taxon>
        <taxon>Mycosphaerellales</taxon>
        <taxon>Extremaceae</taxon>
        <taxon>Vermiconidia</taxon>
    </lineage>
</organism>
<sequence>MPSRKEELARNVEAVRRGNAARRQEEERLEAAELAHLQRLHDVEMRLENLESSIAAKQGRADALLYEQERLEAASEQDLWDQQHDDELIQKCEDVKQELGRFSHLLTFTQMPIEDLRRTVGLEPETQTTEQGGGTQAKPGGSKHLRARKVNRRCHSIT</sequence>
<dbReference type="Proteomes" id="UP001281147">
    <property type="component" value="Unassembled WGS sequence"/>
</dbReference>
<dbReference type="EMBL" id="JAUTXU010000363">
    <property type="protein sequence ID" value="KAK3683169.1"/>
    <property type="molecule type" value="Genomic_DNA"/>
</dbReference>
<proteinExistence type="predicted"/>
<reference evidence="1" key="1">
    <citation type="submission" date="2023-07" db="EMBL/GenBank/DDBJ databases">
        <title>Black Yeasts Isolated from many extreme environments.</title>
        <authorList>
            <person name="Coleine C."/>
            <person name="Stajich J.E."/>
            <person name="Selbmann L."/>
        </authorList>
    </citation>
    <scope>NUCLEOTIDE SEQUENCE</scope>
    <source>
        <strain evidence="1">CCFEE 5714</strain>
    </source>
</reference>
<gene>
    <name evidence="1" type="ORF">LTR37_020482</name>
</gene>
<name>A0ACC3MCX1_9PEZI</name>
<protein>
    <submittedName>
        <fullName evidence="1">Uncharacterized protein</fullName>
    </submittedName>
</protein>
<keyword evidence="2" id="KW-1185">Reference proteome</keyword>
<accession>A0ACC3MCX1</accession>
<evidence type="ECO:0000313" key="1">
    <source>
        <dbReference type="EMBL" id="KAK3683169.1"/>
    </source>
</evidence>
<comment type="caution">
    <text evidence="1">The sequence shown here is derived from an EMBL/GenBank/DDBJ whole genome shotgun (WGS) entry which is preliminary data.</text>
</comment>